<reference evidence="1 3" key="1">
    <citation type="journal article" date="2008" name="Science">
        <title>The Physcomitrella genome reveals evolutionary insights into the conquest of land by plants.</title>
        <authorList>
            <person name="Rensing S."/>
            <person name="Lang D."/>
            <person name="Zimmer A."/>
            <person name="Terry A."/>
            <person name="Salamov A."/>
            <person name="Shapiro H."/>
            <person name="Nishiyama T."/>
            <person name="Perroud P.-F."/>
            <person name="Lindquist E."/>
            <person name="Kamisugi Y."/>
            <person name="Tanahashi T."/>
            <person name="Sakakibara K."/>
            <person name="Fujita T."/>
            <person name="Oishi K."/>
            <person name="Shin-I T."/>
            <person name="Kuroki Y."/>
            <person name="Toyoda A."/>
            <person name="Suzuki Y."/>
            <person name="Hashimoto A."/>
            <person name="Yamaguchi K."/>
            <person name="Sugano A."/>
            <person name="Kohara Y."/>
            <person name="Fujiyama A."/>
            <person name="Anterola A."/>
            <person name="Aoki S."/>
            <person name="Ashton N."/>
            <person name="Barbazuk W.B."/>
            <person name="Barker E."/>
            <person name="Bennetzen J."/>
            <person name="Bezanilla M."/>
            <person name="Blankenship R."/>
            <person name="Cho S.H."/>
            <person name="Dutcher S."/>
            <person name="Estelle M."/>
            <person name="Fawcett J.A."/>
            <person name="Gundlach H."/>
            <person name="Hanada K."/>
            <person name="Heyl A."/>
            <person name="Hicks K.A."/>
            <person name="Hugh J."/>
            <person name="Lohr M."/>
            <person name="Mayer K."/>
            <person name="Melkozernov A."/>
            <person name="Murata T."/>
            <person name="Nelson D."/>
            <person name="Pils B."/>
            <person name="Prigge M."/>
            <person name="Reiss B."/>
            <person name="Renner T."/>
            <person name="Rombauts S."/>
            <person name="Rushton P."/>
            <person name="Sanderfoot A."/>
            <person name="Schween G."/>
            <person name="Shiu S.-H."/>
            <person name="Stueber K."/>
            <person name="Theodoulou F.L."/>
            <person name="Tu H."/>
            <person name="Van de Peer Y."/>
            <person name="Verrier P.J."/>
            <person name="Waters E."/>
            <person name="Wood A."/>
            <person name="Yang L."/>
            <person name="Cove D."/>
            <person name="Cuming A."/>
            <person name="Hasebe M."/>
            <person name="Lucas S."/>
            <person name="Mishler D.B."/>
            <person name="Reski R."/>
            <person name="Grigoriev I."/>
            <person name="Quatrano R.S."/>
            <person name="Boore J.L."/>
        </authorList>
    </citation>
    <scope>NUCLEOTIDE SEQUENCE [LARGE SCALE GENOMIC DNA]</scope>
    <source>
        <strain evidence="2 3">cv. Gransden 2004</strain>
    </source>
</reference>
<protein>
    <submittedName>
        <fullName evidence="1 2">Uncharacterized protein</fullName>
    </submittedName>
</protein>
<dbReference type="Proteomes" id="UP000006727">
    <property type="component" value="Chromosome 5"/>
</dbReference>
<evidence type="ECO:0000313" key="1">
    <source>
        <dbReference type="EMBL" id="PNR54158.1"/>
    </source>
</evidence>
<reference evidence="1 3" key="2">
    <citation type="journal article" date="2018" name="Plant J.">
        <title>The Physcomitrella patens chromosome-scale assembly reveals moss genome structure and evolution.</title>
        <authorList>
            <person name="Lang D."/>
            <person name="Ullrich K.K."/>
            <person name="Murat F."/>
            <person name="Fuchs J."/>
            <person name="Jenkins J."/>
            <person name="Haas F.B."/>
            <person name="Piednoel M."/>
            <person name="Gundlach H."/>
            <person name="Van Bel M."/>
            <person name="Meyberg R."/>
            <person name="Vives C."/>
            <person name="Morata J."/>
            <person name="Symeonidi A."/>
            <person name="Hiss M."/>
            <person name="Muchero W."/>
            <person name="Kamisugi Y."/>
            <person name="Saleh O."/>
            <person name="Blanc G."/>
            <person name="Decker E.L."/>
            <person name="van Gessel N."/>
            <person name="Grimwood J."/>
            <person name="Hayes R.D."/>
            <person name="Graham S.W."/>
            <person name="Gunter L.E."/>
            <person name="McDaniel S.F."/>
            <person name="Hoernstein S.N.W."/>
            <person name="Larsson A."/>
            <person name="Li F.W."/>
            <person name="Perroud P.F."/>
            <person name="Phillips J."/>
            <person name="Ranjan P."/>
            <person name="Rokshar D.S."/>
            <person name="Rothfels C.J."/>
            <person name="Schneider L."/>
            <person name="Shu S."/>
            <person name="Stevenson D.W."/>
            <person name="Thummler F."/>
            <person name="Tillich M."/>
            <person name="Villarreal Aguilar J.C."/>
            <person name="Widiez T."/>
            <person name="Wong G.K."/>
            <person name="Wymore A."/>
            <person name="Zhang Y."/>
            <person name="Zimmer A.D."/>
            <person name="Quatrano R.S."/>
            <person name="Mayer K.F.X."/>
            <person name="Goodstein D."/>
            <person name="Casacuberta J.M."/>
            <person name="Vandepoele K."/>
            <person name="Reski R."/>
            <person name="Cuming A.C."/>
            <person name="Tuskan G.A."/>
            <person name="Maumus F."/>
            <person name="Salse J."/>
            <person name="Schmutz J."/>
            <person name="Rensing S.A."/>
        </authorList>
    </citation>
    <scope>NUCLEOTIDE SEQUENCE [LARGE SCALE GENOMIC DNA]</scope>
    <source>
        <strain evidence="2 3">cv. Gransden 2004</strain>
    </source>
</reference>
<dbReference type="Gramene" id="Pp3c5_17700V3.1">
    <property type="protein sequence ID" value="Pp3c5_17700V3.1"/>
    <property type="gene ID" value="Pp3c5_17700"/>
</dbReference>
<dbReference type="InParanoid" id="A0A2K1KK51"/>
<proteinExistence type="predicted"/>
<dbReference type="PaxDb" id="3218-PP1S116_153V6.1"/>
<gene>
    <name evidence="1" type="ORF">PHYPA_007834</name>
</gene>
<dbReference type="EnsemblPlants" id="Pp3c5_17700V3.1">
    <property type="protein sequence ID" value="Pp3c5_17700V3.1"/>
    <property type="gene ID" value="Pp3c5_17700"/>
</dbReference>
<dbReference type="AlphaFoldDB" id="A0A2K1KK51"/>
<organism evidence="1">
    <name type="scientific">Physcomitrium patens</name>
    <name type="common">Spreading-leaved earth moss</name>
    <name type="synonym">Physcomitrella patens</name>
    <dbReference type="NCBI Taxonomy" id="3218"/>
    <lineage>
        <taxon>Eukaryota</taxon>
        <taxon>Viridiplantae</taxon>
        <taxon>Streptophyta</taxon>
        <taxon>Embryophyta</taxon>
        <taxon>Bryophyta</taxon>
        <taxon>Bryophytina</taxon>
        <taxon>Bryopsida</taxon>
        <taxon>Funariidae</taxon>
        <taxon>Funariales</taxon>
        <taxon>Funariaceae</taxon>
        <taxon>Physcomitrium</taxon>
    </lineage>
</organism>
<name>A0A2K1KK51_PHYPA</name>
<accession>A0A2K1KK51</accession>
<evidence type="ECO:0000313" key="3">
    <source>
        <dbReference type="Proteomes" id="UP000006727"/>
    </source>
</evidence>
<sequence>MANGWKAKDIRPEDMGSFTVLIPTETDKGHEEEDMMQVDAVLLFVLAGKGRPGREWRLLGGTISLLW</sequence>
<reference evidence="2" key="3">
    <citation type="submission" date="2020-12" db="UniProtKB">
        <authorList>
            <consortium name="EnsemblPlants"/>
        </authorList>
    </citation>
    <scope>IDENTIFICATION</scope>
</reference>
<keyword evidence="3" id="KW-1185">Reference proteome</keyword>
<dbReference type="EMBL" id="ABEU02000005">
    <property type="protein sequence ID" value="PNR54158.1"/>
    <property type="molecule type" value="Genomic_DNA"/>
</dbReference>
<evidence type="ECO:0000313" key="2">
    <source>
        <dbReference type="EnsemblPlants" id="Pp3c5_17700V3.1"/>
    </source>
</evidence>